<dbReference type="HOGENOM" id="CLU_060545_0_0_1"/>
<dbReference type="AlphaFoldDB" id="F6SCR3"/>
<dbReference type="Proteomes" id="UP000008144">
    <property type="component" value="Chromosome 4"/>
</dbReference>
<dbReference type="PANTHER" id="PTHR12463:SF0">
    <property type="entry name" value="ALPHA-KETOGLUTARATE-DEPENDENT DIOXYGENASE ALKB HOMOLOG 4"/>
    <property type="match status" value="1"/>
</dbReference>
<dbReference type="GO" id="GO:0031032">
    <property type="term" value="P:actomyosin structure organization"/>
    <property type="evidence" value="ECO:0000318"/>
    <property type="project" value="GO_Central"/>
</dbReference>
<evidence type="ECO:0000313" key="3">
    <source>
        <dbReference type="Proteomes" id="UP000008144"/>
    </source>
</evidence>
<reference evidence="2" key="4">
    <citation type="submission" date="2025-09" db="UniProtKB">
        <authorList>
            <consortium name="Ensembl"/>
        </authorList>
    </citation>
    <scope>IDENTIFICATION</scope>
</reference>
<reference evidence="2" key="2">
    <citation type="journal article" date="2008" name="Genome Biol.">
        <title>Improved genome assembly and evidence-based global gene model set for the chordate Ciona intestinalis: new insight into intron and operon populations.</title>
        <authorList>
            <person name="Satou Y."/>
            <person name="Mineta K."/>
            <person name="Ogasawara M."/>
            <person name="Sasakura Y."/>
            <person name="Shoguchi E."/>
            <person name="Ueno K."/>
            <person name="Yamada L."/>
            <person name="Matsumoto J."/>
            <person name="Wasserscheid J."/>
            <person name="Dewar K."/>
            <person name="Wiley G.B."/>
            <person name="Macmil S.L."/>
            <person name="Roe B.A."/>
            <person name="Zeller R.W."/>
            <person name="Hastings K.E."/>
            <person name="Lemaire P."/>
            <person name="Lindquist E."/>
            <person name="Endo T."/>
            <person name="Hotta K."/>
            <person name="Inaba K."/>
        </authorList>
    </citation>
    <scope>NUCLEOTIDE SEQUENCE [LARGE SCALE GENOMIC DNA]</scope>
    <source>
        <strain evidence="2">wild type</strain>
    </source>
</reference>
<dbReference type="GO" id="GO:0070938">
    <property type="term" value="C:contractile ring"/>
    <property type="evidence" value="ECO:0000318"/>
    <property type="project" value="GO_Central"/>
</dbReference>
<dbReference type="KEGG" id="cin:100186431"/>
<dbReference type="GO" id="GO:0030496">
    <property type="term" value="C:midbody"/>
    <property type="evidence" value="ECO:0000318"/>
    <property type="project" value="GO_Central"/>
</dbReference>
<reference evidence="3" key="1">
    <citation type="journal article" date="2002" name="Science">
        <title>The draft genome of Ciona intestinalis: insights into chordate and vertebrate origins.</title>
        <authorList>
            <person name="Dehal P."/>
            <person name="Satou Y."/>
            <person name="Campbell R.K."/>
            <person name="Chapman J."/>
            <person name="Degnan B."/>
            <person name="De Tomaso A."/>
            <person name="Davidson B."/>
            <person name="Di Gregorio A."/>
            <person name="Gelpke M."/>
            <person name="Goodstein D.M."/>
            <person name="Harafuji N."/>
            <person name="Hastings K.E."/>
            <person name="Ho I."/>
            <person name="Hotta K."/>
            <person name="Huang W."/>
            <person name="Kawashima T."/>
            <person name="Lemaire P."/>
            <person name="Martinez D."/>
            <person name="Meinertzhagen I.A."/>
            <person name="Necula S."/>
            <person name="Nonaka M."/>
            <person name="Putnam N."/>
            <person name="Rash S."/>
            <person name="Saiga H."/>
            <person name="Satake M."/>
            <person name="Terry A."/>
            <person name="Yamada L."/>
            <person name="Wang H.G."/>
            <person name="Awazu S."/>
            <person name="Azumi K."/>
            <person name="Boore J."/>
            <person name="Branno M."/>
            <person name="Chin-Bow S."/>
            <person name="DeSantis R."/>
            <person name="Doyle S."/>
            <person name="Francino P."/>
            <person name="Keys D.N."/>
            <person name="Haga S."/>
            <person name="Hayashi H."/>
            <person name="Hino K."/>
            <person name="Imai K.S."/>
            <person name="Inaba K."/>
            <person name="Kano S."/>
            <person name="Kobayashi K."/>
            <person name="Kobayashi M."/>
            <person name="Lee B.I."/>
            <person name="Makabe K.W."/>
            <person name="Manohar C."/>
            <person name="Matassi G."/>
            <person name="Medina M."/>
            <person name="Mochizuki Y."/>
            <person name="Mount S."/>
            <person name="Morishita T."/>
            <person name="Miura S."/>
            <person name="Nakayama A."/>
            <person name="Nishizaka S."/>
            <person name="Nomoto H."/>
            <person name="Ohta F."/>
            <person name="Oishi K."/>
            <person name="Rigoutsos I."/>
            <person name="Sano M."/>
            <person name="Sasaki A."/>
            <person name="Sasakura Y."/>
            <person name="Shoguchi E."/>
            <person name="Shin-i T."/>
            <person name="Spagnuolo A."/>
            <person name="Stainier D."/>
            <person name="Suzuki M.M."/>
            <person name="Tassy O."/>
            <person name="Takatori N."/>
            <person name="Tokuoka M."/>
            <person name="Yagi K."/>
            <person name="Yoshizaki F."/>
            <person name="Wada S."/>
            <person name="Zhang C."/>
            <person name="Hyatt P.D."/>
            <person name="Larimer F."/>
            <person name="Detter C."/>
            <person name="Doggett N."/>
            <person name="Glavina T."/>
            <person name="Hawkins T."/>
            <person name="Richardson P."/>
            <person name="Lucas S."/>
            <person name="Kohara Y."/>
            <person name="Levine M."/>
            <person name="Satoh N."/>
            <person name="Rokhsar D.S."/>
        </authorList>
    </citation>
    <scope>NUCLEOTIDE SEQUENCE [LARGE SCALE GENOMIC DNA]</scope>
</reference>
<dbReference type="OrthoDB" id="442860at2759"/>
<protein>
    <submittedName>
        <fullName evidence="2">Alpha-ketoglutarate-dependent dioxygenase alkB homolog 4-like</fullName>
    </submittedName>
</protein>
<comment type="cofactor">
    <cofactor evidence="1">
        <name>Fe(2+)</name>
        <dbReference type="ChEBI" id="CHEBI:29033"/>
    </cofactor>
</comment>
<keyword evidence="3" id="KW-1185">Reference proteome</keyword>
<dbReference type="GO" id="GO:0032451">
    <property type="term" value="F:demethylase activity"/>
    <property type="evidence" value="ECO:0000318"/>
    <property type="project" value="GO_Central"/>
</dbReference>
<name>F6SCR3_CIOIN</name>
<dbReference type="STRING" id="7719.ENSCINP00000017901"/>
<accession>A0A1W2WB53</accession>
<dbReference type="SUPFAM" id="SSF51197">
    <property type="entry name" value="Clavaminate synthase-like"/>
    <property type="match status" value="1"/>
</dbReference>
<dbReference type="GO" id="GO:0070988">
    <property type="term" value="P:demethylation"/>
    <property type="evidence" value="ECO:0007669"/>
    <property type="project" value="InterPro"/>
</dbReference>
<organism evidence="2 3">
    <name type="scientific">Ciona intestinalis</name>
    <name type="common">Transparent sea squirt</name>
    <name type="synonym">Ascidia intestinalis</name>
    <dbReference type="NCBI Taxonomy" id="7719"/>
    <lineage>
        <taxon>Eukaryota</taxon>
        <taxon>Metazoa</taxon>
        <taxon>Chordata</taxon>
        <taxon>Tunicata</taxon>
        <taxon>Ascidiacea</taxon>
        <taxon>Phlebobranchia</taxon>
        <taxon>Cionidae</taxon>
        <taxon>Ciona</taxon>
    </lineage>
</organism>
<evidence type="ECO:0000313" key="2">
    <source>
        <dbReference type="Ensembl" id="ENSCINP00000017901.3"/>
    </source>
</evidence>
<dbReference type="OMA" id="MNTLRPC"/>
<dbReference type="Ensembl" id="ENSCINT00000017901.3">
    <property type="protein sequence ID" value="ENSCINP00000017901.3"/>
    <property type="gene ID" value="ENSCING00000008795.3"/>
</dbReference>
<accession>F6SCR3</accession>
<dbReference type="EMBL" id="EAAA01002030">
    <property type="status" value="NOT_ANNOTATED_CDS"/>
    <property type="molecule type" value="Genomic_DNA"/>
</dbReference>
<sequence>MDEVKSKSCACKGCRTCIVCEGTNGRNVKNQADDLIKDLNEMEYLPSIKMCVSQLKPNGEFVGFSFPGVAVFPDFISENEEKDLVNAINSGQWKDSQSGRRKQDFGPKVNFKRQKVKLASFTGLPKYSKCIDERIKTLKGLESFETVEQCNLEYDPNRGSSIDPHFDDEWLWGERLLSLNLLADSWFTMTTDDSTECQLSVIKTPDVQISRTGVKQIKMDKDDIFHMNDFQVKIPLKRRSLVMLSGDARFKWKHSIQRQDIKSKRMCCTLRELSPEFQTGGKQEHLGRQLLDIASTFSGEVVL</sequence>
<dbReference type="InParanoid" id="F6SCR3"/>
<dbReference type="RefSeq" id="XP_002128162.1">
    <property type="nucleotide sequence ID" value="XM_002128126.5"/>
</dbReference>
<dbReference type="Gene3D" id="2.60.120.590">
    <property type="entry name" value="Alpha-ketoglutarate-dependent dioxygenase AlkB-like"/>
    <property type="match status" value="1"/>
</dbReference>
<evidence type="ECO:0000256" key="1">
    <source>
        <dbReference type="ARBA" id="ARBA00001954"/>
    </source>
</evidence>
<dbReference type="InterPro" id="IPR032857">
    <property type="entry name" value="ALKBH4"/>
</dbReference>
<proteinExistence type="predicted"/>
<dbReference type="InterPro" id="IPR037151">
    <property type="entry name" value="AlkB-like_sf"/>
</dbReference>
<dbReference type="GeneID" id="100186431"/>
<dbReference type="GO" id="GO:0016706">
    <property type="term" value="F:2-oxoglutarate-dependent dioxygenase activity"/>
    <property type="evidence" value="ECO:0000318"/>
    <property type="project" value="GO_Central"/>
</dbReference>
<dbReference type="GeneTree" id="ENSGT00390000006344"/>
<gene>
    <name evidence="2" type="primary">LOC100186431</name>
</gene>
<dbReference type="FunCoup" id="F6SCR3">
    <property type="interactions" value="423"/>
</dbReference>
<dbReference type="PANTHER" id="PTHR12463">
    <property type="entry name" value="OXYGENASE-RELATED"/>
    <property type="match status" value="1"/>
</dbReference>
<reference evidence="2" key="3">
    <citation type="submission" date="2025-08" db="UniProtKB">
        <authorList>
            <consortium name="Ensembl"/>
        </authorList>
    </citation>
    <scope>IDENTIFICATION</scope>
</reference>